<feature type="domain" description="Stress-response A/B barrel" evidence="2">
    <location>
        <begin position="2"/>
        <end position="97"/>
    </location>
</feature>
<comment type="caution">
    <text evidence="3">The sequence shown here is derived from an EMBL/GenBank/DDBJ whole genome shotgun (WGS) entry which is preliminary data.</text>
</comment>
<dbReference type="RefSeq" id="WP_167058243.1">
    <property type="nucleotide sequence ID" value="NZ_JAAOZR010000018.1"/>
</dbReference>
<dbReference type="InterPro" id="IPR011008">
    <property type="entry name" value="Dimeric_a/b-barrel"/>
</dbReference>
<sequence>MFEHLVCFRFKETLAAQKEQELIETLLSFKGKIPGIVEISAGVNETEETNNVQGYTLGLRVTFQDRESLQQYGPHPVHQEFVKSIGGIIDNVIVIDYPVR</sequence>
<dbReference type="InterPro" id="IPR044662">
    <property type="entry name" value="HS1/DABB1-like"/>
</dbReference>
<dbReference type="PANTHER" id="PTHR33178">
    <property type="match status" value="1"/>
</dbReference>
<comment type="subunit">
    <text evidence="1">Homodimer.</text>
</comment>
<dbReference type="Pfam" id="PF07876">
    <property type="entry name" value="Dabb"/>
    <property type="match status" value="1"/>
</dbReference>
<keyword evidence="4" id="KW-1185">Reference proteome</keyword>
<evidence type="ECO:0000256" key="1">
    <source>
        <dbReference type="ARBA" id="ARBA00011738"/>
    </source>
</evidence>
<reference evidence="3 4" key="1">
    <citation type="submission" date="2021-03" db="EMBL/GenBank/DDBJ databases">
        <title>Genomic Encyclopedia of Type Strains, Phase IV (KMG-IV): sequencing the most valuable type-strain genomes for metagenomic binning, comparative biology and taxonomic classification.</title>
        <authorList>
            <person name="Goeker M."/>
        </authorList>
    </citation>
    <scope>NUCLEOTIDE SEQUENCE [LARGE SCALE GENOMIC DNA]</scope>
    <source>
        <strain evidence="3 4">DSM 24950</strain>
    </source>
</reference>
<dbReference type="InterPro" id="IPR013097">
    <property type="entry name" value="Dabb"/>
</dbReference>
<dbReference type="Gene3D" id="3.30.70.100">
    <property type="match status" value="1"/>
</dbReference>
<dbReference type="PANTHER" id="PTHR33178:SF10">
    <property type="entry name" value="STRESS-RESPONSE A_B BARREL DOMAIN-CONTAINING PROTEIN"/>
    <property type="match status" value="1"/>
</dbReference>
<dbReference type="SUPFAM" id="SSF54909">
    <property type="entry name" value="Dimeric alpha+beta barrel"/>
    <property type="match status" value="1"/>
</dbReference>
<dbReference type="EMBL" id="JAGGKV010000013">
    <property type="protein sequence ID" value="MBP1965264.1"/>
    <property type="molecule type" value="Genomic_DNA"/>
</dbReference>
<accession>A0ABS4I2Z1</accession>
<evidence type="ECO:0000313" key="3">
    <source>
        <dbReference type="EMBL" id="MBP1965264.1"/>
    </source>
</evidence>
<protein>
    <recommendedName>
        <fullName evidence="2">Stress-response A/B barrel domain-containing protein</fullName>
    </recommendedName>
</protein>
<dbReference type="PROSITE" id="PS51502">
    <property type="entry name" value="S_R_A_B_BARREL"/>
    <property type="match status" value="1"/>
</dbReference>
<evidence type="ECO:0000313" key="4">
    <source>
        <dbReference type="Proteomes" id="UP001519344"/>
    </source>
</evidence>
<dbReference type="Proteomes" id="UP001519344">
    <property type="component" value="Unassembled WGS sequence"/>
</dbReference>
<dbReference type="SMART" id="SM00886">
    <property type="entry name" value="Dabb"/>
    <property type="match status" value="1"/>
</dbReference>
<organism evidence="3 4">
    <name type="scientific">Paenibacillus aceris</name>
    <dbReference type="NCBI Taxonomy" id="869555"/>
    <lineage>
        <taxon>Bacteria</taxon>
        <taxon>Bacillati</taxon>
        <taxon>Bacillota</taxon>
        <taxon>Bacilli</taxon>
        <taxon>Bacillales</taxon>
        <taxon>Paenibacillaceae</taxon>
        <taxon>Paenibacillus</taxon>
    </lineage>
</organism>
<name>A0ABS4I2Z1_9BACL</name>
<proteinExistence type="predicted"/>
<gene>
    <name evidence="3" type="ORF">J2Z65_004501</name>
</gene>
<evidence type="ECO:0000259" key="2">
    <source>
        <dbReference type="PROSITE" id="PS51502"/>
    </source>
</evidence>